<dbReference type="Proteomes" id="UP000178650">
    <property type="component" value="Unassembled WGS sequence"/>
</dbReference>
<keyword evidence="1" id="KW-0472">Membrane</keyword>
<protein>
    <recommendedName>
        <fullName evidence="4">EamA domain-containing protein</fullName>
    </recommendedName>
</protein>
<feature type="transmembrane region" description="Helical" evidence="1">
    <location>
        <begin position="118"/>
        <end position="135"/>
    </location>
</feature>
<name>A0A1G2IWF0_9BACT</name>
<evidence type="ECO:0000313" key="3">
    <source>
        <dbReference type="Proteomes" id="UP000178650"/>
    </source>
</evidence>
<dbReference type="InterPro" id="IPR037185">
    <property type="entry name" value="EmrE-like"/>
</dbReference>
<reference evidence="2 3" key="1">
    <citation type="journal article" date="2016" name="Nat. Commun.">
        <title>Thousands of microbial genomes shed light on interconnected biogeochemical processes in an aquifer system.</title>
        <authorList>
            <person name="Anantharaman K."/>
            <person name="Brown C.T."/>
            <person name="Hug L.A."/>
            <person name="Sharon I."/>
            <person name="Castelle C.J."/>
            <person name="Probst A.J."/>
            <person name="Thomas B.C."/>
            <person name="Singh A."/>
            <person name="Wilkins M.J."/>
            <person name="Karaoz U."/>
            <person name="Brodie E.L."/>
            <person name="Williams K.H."/>
            <person name="Hubbard S.S."/>
            <person name="Banfield J.F."/>
        </authorList>
    </citation>
    <scope>NUCLEOTIDE SEQUENCE [LARGE SCALE GENOMIC DNA]</scope>
</reference>
<organism evidence="2 3">
    <name type="scientific">Candidatus Staskawiczbacteria bacterium RIFOXYB1_FULL_37_44</name>
    <dbReference type="NCBI Taxonomy" id="1802223"/>
    <lineage>
        <taxon>Bacteria</taxon>
        <taxon>Candidatus Staskawicziibacteriota</taxon>
    </lineage>
</organism>
<proteinExistence type="predicted"/>
<evidence type="ECO:0000313" key="2">
    <source>
        <dbReference type="EMBL" id="OGZ78731.1"/>
    </source>
</evidence>
<keyword evidence="1" id="KW-1133">Transmembrane helix</keyword>
<feature type="transmembrane region" description="Helical" evidence="1">
    <location>
        <begin position="93"/>
        <end position="112"/>
    </location>
</feature>
<dbReference type="STRING" id="1802223.A2358_02930"/>
<evidence type="ECO:0008006" key="4">
    <source>
        <dbReference type="Google" id="ProtNLM"/>
    </source>
</evidence>
<feature type="transmembrane region" description="Helical" evidence="1">
    <location>
        <begin position="177"/>
        <end position="194"/>
    </location>
</feature>
<sequence length="300" mass="33751">MLTWLFVIILAYLFFSLAYLGDKLVLSGPPKPASYTFFVGIFSVVMALLLPFVGFALPSSALLPWIIITAIVYVTGLYSMFCALEKFDVSKVMTTIGATQPIFIFVLGWLFFGSGTMGKTNIFAFVLLLLGSVISSFEKSRKATGEYLKITIFSSLMFSLDYILQKNIYTNADFWHGFIWIRLFVFLIALFFLFSKKARKDIFAKRGVLDKKNRIVFFFSQTSGGIANVLQSFAIFLAPVAFLPILNSLRGIQYIFLFLIVLFFSVFLPKILKEEISGKIILQKIVSIILIAAGLAFLVF</sequence>
<feature type="transmembrane region" description="Helical" evidence="1">
    <location>
        <begin position="215"/>
        <end position="245"/>
    </location>
</feature>
<comment type="caution">
    <text evidence="2">The sequence shown here is derived from an EMBL/GenBank/DDBJ whole genome shotgun (WGS) entry which is preliminary data.</text>
</comment>
<evidence type="ECO:0000256" key="1">
    <source>
        <dbReference type="SAM" id="Phobius"/>
    </source>
</evidence>
<feature type="transmembrane region" description="Helical" evidence="1">
    <location>
        <begin position="6"/>
        <end position="25"/>
    </location>
</feature>
<dbReference type="Gene3D" id="1.10.3730.20">
    <property type="match status" value="1"/>
</dbReference>
<accession>A0A1G2IWF0</accession>
<dbReference type="AlphaFoldDB" id="A0A1G2IWF0"/>
<dbReference type="SUPFAM" id="SSF103481">
    <property type="entry name" value="Multidrug resistance efflux transporter EmrE"/>
    <property type="match status" value="1"/>
</dbReference>
<gene>
    <name evidence="2" type="ORF">A2358_02930</name>
</gene>
<dbReference type="EMBL" id="MHPJ01000015">
    <property type="protein sequence ID" value="OGZ78731.1"/>
    <property type="molecule type" value="Genomic_DNA"/>
</dbReference>
<feature type="transmembrane region" description="Helical" evidence="1">
    <location>
        <begin position="37"/>
        <end position="56"/>
    </location>
</feature>
<feature type="transmembrane region" description="Helical" evidence="1">
    <location>
        <begin position="280"/>
        <end position="299"/>
    </location>
</feature>
<keyword evidence="1" id="KW-0812">Transmembrane</keyword>
<feature type="transmembrane region" description="Helical" evidence="1">
    <location>
        <begin position="251"/>
        <end position="268"/>
    </location>
</feature>
<feature type="transmembrane region" description="Helical" evidence="1">
    <location>
        <begin position="62"/>
        <end position="81"/>
    </location>
</feature>